<organism evidence="1 2">
    <name type="scientific">Marinoscillum furvescens DSM 4134</name>
    <dbReference type="NCBI Taxonomy" id="1122208"/>
    <lineage>
        <taxon>Bacteria</taxon>
        <taxon>Pseudomonadati</taxon>
        <taxon>Bacteroidota</taxon>
        <taxon>Cytophagia</taxon>
        <taxon>Cytophagales</taxon>
        <taxon>Reichenbachiellaceae</taxon>
        <taxon>Marinoscillum</taxon>
    </lineage>
</organism>
<name>A0A3D9L6E0_MARFU</name>
<reference evidence="1 2" key="1">
    <citation type="submission" date="2018-07" db="EMBL/GenBank/DDBJ databases">
        <title>Genomic Encyclopedia of Type Strains, Phase IV (KMG-IV): sequencing the most valuable type-strain genomes for metagenomic binning, comparative biology and taxonomic classification.</title>
        <authorList>
            <person name="Goeker M."/>
        </authorList>
    </citation>
    <scope>NUCLEOTIDE SEQUENCE [LARGE SCALE GENOMIC DNA]</scope>
    <source>
        <strain evidence="1 2">DSM 4134</strain>
    </source>
</reference>
<protein>
    <submittedName>
        <fullName evidence="1">Uncharacterized protein</fullName>
    </submittedName>
</protein>
<keyword evidence="2" id="KW-1185">Reference proteome</keyword>
<dbReference type="AlphaFoldDB" id="A0A3D9L6E0"/>
<sequence>MCPAIVSPTSYHSDNTQNTPMMKMENIALLQKSCAARIIDHIDRNIIRYREDLRMTSKLLVMKKYIHYEFVEEGTGFEGF</sequence>
<proteinExistence type="predicted"/>
<dbReference type="Proteomes" id="UP000256779">
    <property type="component" value="Unassembled WGS sequence"/>
</dbReference>
<accession>A0A3D9L6E0</accession>
<comment type="caution">
    <text evidence="1">The sequence shown here is derived from an EMBL/GenBank/DDBJ whole genome shotgun (WGS) entry which is preliminary data.</text>
</comment>
<evidence type="ECO:0000313" key="2">
    <source>
        <dbReference type="Proteomes" id="UP000256779"/>
    </source>
</evidence>
<dbReference type="EMBL" id="QREG01000003">
    <property type="protein sequence ID" value="REE01740.1"/>
    <property type="molecule type" value="Genomic_DNA"/>
</dbReference>
<evidence type="ECO:0000313" key="1">
    <source>
        <dbReference type="EMBL" id="REE01740.1"/>
    </source>
</evidence>
<gene>
    <name evidence="1" type="ORF">C7460_103257</name>
</gene>